<keyword evidence="4 6" id="KW-1133">Transmembrane helix</keyword>
<keyword evidence="2" id="KW-0813">Transport</keyword>
<gene>
    <name evidence="8" type="ORF">GL58_24815</name>
</gene>
<sequence>MTPSATTISGATPRQDTSNDIDADNALYAKVSWRLLPLLLICYMVAYLDRINIGYAQIQMKQTLDFGDAAYGFGAGLFFIGYFLFEVPSNLLLEKIGTRKTLMRIMLVWGVIATAMAWVSTPMQFYVARFLLGAFEAGFFPGVILYFTYWYPSARRGRVISIFLSAVMAMAIAAGPLCGAILKYMDGIDGLHGWQWLFLIQGPPACMLGLILYFYLQDKPSDAGWLTDAEKARLQHNIANDGSQVAHHGGHGHKAAHSSATLDQLLHDPKVYALSLVYFMMHGATYLFVFWMPTVIQALGVQDVLHVGIYSALPFVAGFFGMIAFGASSDRFRDRRWHLFIATGMAIAGLIVTLQMHRHLEGSLIALAFTLIGLAALPPLFFALVSDYLSPAVAAGGIALISSLGNLGSAASPTLAGLLTQYTGNRHYSIYLVLVMLILSALVLMVAVRGTKTRRG</sequence>
<dbReference type="EMBL" id="JNVD01000008">
    <property type="protein sequence ID" value="KOC28439.1"/>
    <property type="molecule type" value="Genomic_DNA"/>
</dbReference>
<evidence type="ECO:0000259" key="7">
    <source>
        <dbReference type="PROSITE" id="PS50850"/>
    </source>
</evidence>
<dbReference type="SUPFAM" id="SSF103473">
    <property type="entry name" value="MFS general substrate transporter"/>
    <property type="match status" value="1"/>
</dbReference>
<comment type="caution">
    <text evidence="8">The sequence shown here is derived from an EMBL/GenBank/DDBJ whole genome shotgun (WGS) entry which is preliminary data.</text>
</comment>
<proteinExistence type="predicted"/>
<feature type="transmembrane region" description="Helical" evidence="6">
    <location>
        <begin position="35"/>
        <end position="58"/>
    </location>
</feature>
<organism evidence="8">
    <name type="scientific">Comamonas testosteroni</name>
    <name type="common">Pseudomonas testosteroni</name>
    <dbReference type="NCBI Taxonomy" id="285"/>
    <lineage>
        <taxon>Bacteria</taxon>
        <taxon>Pseudomonadati</taxon>
        <taxon>Pseudomonadota</taxon>
        <taxon>Betaproteobacteria</taxon>
        <taxon>Burkholderiales</taxon>
        <taxon>Comamonadaceae</taxon>
        <taxon>Comamonas</taxon>
    </lineage>
</organism>
<feature type="transmembrane region" description="Helical" evidence="6">
    <location>
        <begin position="304"/>
        <end position="325"/>
    </location>
</feature>
<dbReference type="PANTHER" id="PTHR43791:SF36">
    <property type="entry name" value="TRANSPORTER, PUTATIVE (AFU_ORTHOLOGUE AFUA_6G08340)-RELATED"/>
    <property type="match status" value="1"/>
</dbReference>
<feature type="transmembrane region" description="Helical" evidence="6">
    <location>
        <begin position="392"/>
        <end position="416"/>
    </location>
</feature>
<dbReference type="RefSeq" id="WP_080995874.1">
    <property type="nucleotide sequence ID" value="NZ_JNVD01000008.1"/>
</dbReference>
<dbReference type="GO" id="GO:0016020">
    <property type="term" value="C:membrane"/>
    <property type="evidence" value="ECO:0007669"/>
    <property type="project" value="UniProtKB-SubCell"/>
</dbReference>
<feature type="transmembrane region" description="Helical" evidence="6">
    <location>
        <begin position="101"/>
        <end position="120"/>
    </location>
</feature>
<evidence type="ECO:0000256" key="5">
    <source>
        <dbReference type="ARBA" id="ARBA00023136"/>
    </source>
</evidence>
<dbReference type="PATRIC" id="fig|285.49.peg.5151"/>
<name>A0A0L7N2M2_COMTE</name>
<feature type="transmembrane region" description="Helical" evidence="6">
    <location>
        <begin position="337"/>
        <end position="357"/>
    </location>
</feature>
<feature type="transmembrane region" description="Helical" evidence="6">
    <location>
        <begin position="428"/>
        <end position="448"/>
    </location>
</feature>
<dbReference type="InterPro" id="IPR011701">
    <property type="entry name" value="MFS"/>
</dbReference>
<accession>A0A0L7N2M2</accession>
<dbReference type="InterPro" id="IPR020846">
    <property type="entry name" value="MFS_dom"/>
</dbReference>
<dbReference type="CDD" id="cd17319">
    <property type="entry name" value="MFS_ExuT_GudP_like"/>
    <property type="match status" value="1"/>
</dbReference>
<keyword evidence="5 6" id="KW-0472">Membrane</keyword>
<dbReference type="AlphaFoldDB" id="A0A0L7N2M2"/>
<dbReference type="FunFam" id="1.20.1250.20:FF:000018">
    <property type="entry name" value="MFS transporter permease"/>
    <property type="match status" value="1"/>
</dbReference>
<dbReference type="Proteomes" id="UP000037442">
    <property type="component" value="Unassembled WGS sequence"/>
</dbReference>
<feature type="transmembrane region" description="Helical" evidence="6">
    <location>
        <begin position="126"/>
        <end position="147"/>
    </location>
</feature>
<reference evidence="8" key="1">
    <citation type="submission" date="2014-06" db="EMBL/GenBank/DDBJ databases">
        <title>Three species of the Botryosphaeriales overlap on five unrelated trees in China, with a novel species.</title>
        <authorList>
            <person name="Tian C."/>
            <person name="Fan X."/>
        </authorList>
    </citation>
    <scope>NUCLEOTIDE SEQUENCE</scope>
    <source>
        <strain evidence="8">WDL7</strain>
    </source>
</reference>
<protein>
    <submittedName>
        <fullName evidence="8">Major facilitator transporter</fullName>
    </submittedName>
</protein>
<feature type="transmembrane region" description="Helical" evidence="6">
    <location>
        <begin position="363"/>
        <end position="385"/>
    </location>
</feature>
<dbReference type="Gene3D" id="1.20.1250.20">
    <property type="entry name" value="MFS general substrate transporter like domains"/>
    <property type="match status" value="2"/>
</dbReference>
<feature type="transmembrane region" description="Helical" evidence="6">
    <location>
        <begin position="159"/>
        <end position="182"/>
    </location>
</feature>
<evidence type="ECO:0000256" key="1">
    <source>
        <dbReference type="ARBA" id="ARBA00004141"/>
    </source>
</evidence>
<evidence type="ECO:0000256" key="6">
    <source>
        <dbReference type="SAM" id="Phobius"/>
    </source>
</evidence>
<comment type="subcellular location">
    <subcellularLocation>
        <location evidence="1">Membrane</location>
        <topology evidence="1">Multi-pass membrane protein</topology>
    </subcellularLocation>
</comment>
<evidence type="ECO:0000256" key="2">
    <source>
        <dbReference type="ARBA" id="ARBA00022448"/>
    </source>
</evidence>
<dbReference type="PANTHER" id="PTHR43791">
    <property type="entry name" value="PERMEASE-RELATED"/>
    <property type="match status" value="1"/>
</dbReference>
<feature type="transmembrane region" description="Helical" evidence="6">
    <location>
        <begin position="271"/>
        <end position="292"/>
    </location>
</feature>
<evidence type="ECO:0000256" key="4">
    <source>
        <dbReference type="ARBA" id="ARBA00022989"/>
    </source>
</evidence>
<dbReference type="Pfam" id="PF07690">
    <property type="entry name" value="MFS_1"/>
    <property type="match status" value="1"/>
</dbReference>
<dbReference type="InterPro" id="IPR036259">
    <property type="entry name" value="MFS_trans_sf"/>
</dbReference>
<feature type="transmembrane region" description="Helical" evidence="6">
    <location>
        <begin position="70"/>
        <end position="89"/>
    </location>
</feature>
<evidence type="ECO:0000313" key="8">
    <source>
        <dbReference type="EMBL" id="KOC28439.1"/>
    </source>
</evidence>
<feature type="transmembrane region" description="Helical" evidence="6">
    <location>
        <begin position="194"/>
        <end position="216"/>
    </location>
</feature>
<keyword evidence="3 6" id="KW-0812">Transmembrane</keyword>
<feature type="domain" description="Major facilitator superfamily (MFS) profile" evidence="7">
    <location>
        <begin position="35"/>
        <end position="452"/>
    </location>
</feature>
<dbReference type="PROSITE" id="PS50850">
    <property type="entry name" value="MFS"/>
    <property type="match status" value="1"/>
</dbReference>
<evidence type="ECO:0000256" key="3">
    <source>
        <dbReference type="ARBA" id="ARBA00022692"/>
    </source>
</evidence>
<dbReference type="GO" id="GO:0022857">
    <property type="term" value="F:transmembrane transporter activity"/>
    <property type="evidence" value="ECO:0007669"/>
    <property type="project" value="InterPro"/>
</dbReference>